<dbReference type="GO" id="GO:0005789">
    <property type="term" value="C:endoplasmic reticulum membrane"/>
    <property type="evidence" value="ECO:0007669"/>
    <property type="project" value="TreeGrafter"/>
</dbReference>
<feature type="domain" description="Mannosylglycerate hydrolase MGH1-like glycoside hydrolase" evidence="4">
    <location>
        <begin position="63"/>
        <end position="149"/>
    </location>
</feature>
<dbReference type="GO" id="GO:0004573">
    <property type="term" value="F:Glc3Man9GlcNAc2 oligosaccharide glucosidase activity"/>
    <property type="evidence" value="ECO:0007669"/>
    <property type="project" value="InterPro"/>
</dbReference>
<name>A0AA35X682_GEOBA</name>
<keyword evidence="3" id="KW-0326">Glycosidase</keyword>
<evidence type="ECO:0000313" key="6">
    <source>
        <dbReference type="Proteomes" id="UP001174909"/>
    </source>
</evidence>
<dbReference type="InterPro" id="IPR004888">
    <property type="entry name" value="Glycoside_hydrolase_63"/>
</dbReference>
<comment type="caution">
    <text evidence="5">The sequence shown here is derived from an EMBL/GenBank/DDBJ whole genome shotgun (WGS) entry which is preliminary data.</text>
</comment>
<dbReference type="SUPFAM" id="SSF48208">
    <property type="entry name" value="Six-hairpin glycosidases"/>
    <property type="match status" value="1"/>
</dbReference>
<dbReference type="Pfam" id="PF22422">
    <property type="entry name" value="MGH1-like_GH"/>
    <property type="match status" value="1"/>
</dbReference>
<evidence type="ECO:0000256" key="2">
    <source>
        <dbReference type="ARBA" id="ARBA00022801"/>
    </source>
</evidence>
<dbReference type="GO" id="GO:0006487">
    <property type="term" value="P:protein N-linked glycosylation"/>
    <property type="evidence" value="ECO:0007669"/>
    <property type="project" value="TreeGrafter"/>
</dbReference>
<dbReference type="Gene3D" id="1.50.10.10">
    <property type="match status" value="2"/>
</dbReference>
<keyword evidence="2" id="KW-0378">Hydrolase</keyword>
<accession>A0AA35X682</accession>
<proteinExistence type="inferred from homology"/>
<evidence type="ECO:0000313" key="5">
    <source>
        <dbReference type="EMBL" id="CAI8041111.1"/>
    </source>
</evidence>
<dbReference type="PANTHER" id="PTHR10412">
    <property type="entry name" value="MANNOSYL-OLIGOSACCHARIDE GLUCOSIDASE"/>
    <property type="match status" value="1"/>
</dbReference>
<dbReference type="GO" id="GO:0009311">
    <property type="term" value="P:oligosaccharide metabolic process"/>
    <property type="evidence" value="ECO:0007669"/>
    <property type="project" value="InterPro"/>
</dbReference>
<dbReference type="InterPro" id="IPR008928">
    <property type="entry name" value="6-hairpin_glycosidase_sf"/>
</dbReference>
<keyword evidence="6" id="KW-1185">Reference proteome</keyword>
<organism evidence="5 6">
    <name type="scientific">Geodia barretti</name>
    <name type="common">Barrett's horny sponge</name>
    <dbReference type="NCBI Taxonomy" id="519541"/>
    <lineage>
        <taxon>Eukaryota</taxon>
        <taxon>Metazoa</taxon>
        <taxon>Porifera</taxon>
        <taxon>Demospongiae</taxon>
        <taxon>Heteroscleromorpha</taxon>
        <taxon>Tetractinellida</taxon>
        <taxon>Astrophorina</taxon>
        <taxon>Geodiidae</taxon>
        <taxon>Geodia</taxon>
    </lineage>
</organism>
<reference evidence="5" key="1">
    <citation type="submission" date="2023-03" db="EMBL/GenBank/DDBJ databases">
        <authorList>
            <person name="Steffen K."/>
            <person name="Cardenas P."/>
        </authorList>
    </citation>
    <scope>NUCLEOTIDE SEQUENCE</scope>
</reference>
<sequence length="155" mass="17075">MRALARLHADVGGEGSPEAAEFNREADKTLNALVEKCWDEEAGAFFDLSGVDEKPLKTAGALLDPYPLPSVPASDPKFMPGNPGGFIWRGPSWMNTNYFLSHSLRGHGYPELSEPLVEKSKECIAKSGFREYYNPYTAEGLGARDFGWSTLILDF</sequence>
<dbReference type="EMBL" id="CASHTH010003163">
    <property type="protein sequence ID" value="CAI8041111.1"/>
    <property type="molecule type" value="Genomic_DNA"/>
</dbReference>
<evidence type="ECO:0000256" key="3">
    <source>
        <dbReference type="ARBA" id="ARBA00023295"/>
    </source>
</evidence>
<dbReference type="InterPro" id="IPR054491">
    <property type="entry name" value="MGH1-like_GH"/>
</dbReference>
<dbReference type="PANTHER" id="PTHR10412:SF11">
    <property type="entry name" value="MANNOSYL-OLIGOSACCHARIDE GLUCOSIDASE"/>
    <property type="match status" value="1"/>
</dbReference>
<dbReference type="Proteomes" id="UP001174909">
    <property type="component" value="Unassembled WGS sequence"/>
</dbReference>
<dbReference type="InterPro" id="IPR012341">
    <property type="entry name" value="6hp_glycosidase-like_sf"/>
</dbReference>
<evidence type="ECO:0000256" key="1">
    <source>
        <dbReference type="ARBA" id="ARBA00010833"/>
    </source>
</evidence>
<dbReference type="AlphaFoldDB" id="A0AA35X682"/>
<evidence type="ECO:0000259" key="4">
    <source>
        <dbReference type="Pfam" id="PF22422"/>
    </source>
</evidence>
<comment type="similarity">
    <text evidence="1">Belongs to the glycosyl hydrolase 63 family.</text>
</comment>
<protein>
    <recommendedName>
        <fullName evidence="4">Mannosylglycerate hydrolase MGH1-like glycoside hydrolase domain-containing protein</fullName>
    </recommendedName>
</protein>
<gene>
    <name evidence="5" type="ORF">GBAR_LOCUS22851</name>
</gene>